<sequence>MLALTSATGKLGGAVLNAILEHKLIDPKELVVCTSTSPSSHRLSHLHAHSLTIRHADFSDPASLGTAYAGCTRLFLVSTPAIAMDYDSAPLWTGREAHHRAAIDAAVAAGVTHIYYTSLAFARPSCAAVMRAHVRTEAYLEDLQQRGVVGTTVMREGLYSESWPLYLGYYFGLGAEKRTEVVVAGDGEVSWTAIADLGFATAKVLAGEPQRWVGKTFYLCQRVRRSLGDVARVVGEVRGEEVGLKVVARREFELYYVREMGMERAAVEWWSSTYEALERGECAVEDGTLEGLLSEAGRTPVPVEVTIREMMK</sequence>
<dbReference type="PANTHER" id="PTHR47129">
    <property type="entry name" value="QUINONE OXIDOREDUCTASE 2"/>
    <property type="match status" value="1"/>
</dbReference>
<evidence type="ECO:0000313" key="1">
    <source>
        <dbReference type="EMBL" id="EMD96009.1"/>
    </source>
</evidence>
<dbReference type="OrthoDB" id="419598at2759"/>
<keyword evidence="2" id="KW-1185">Reference proteome</keyword>
<dbReference type="Proteomes" id="UP000016936">
    <property type="component" value="Unassembled WGS sequence"/>
</dbReference>
<gene>
    <name evidence="1" type="ORF">COCHEDRAFT_1090065</name>
</gene>
<dbReference type="InterPro" id="IPR052718">
    <property type="entry name" value="NmrA-type_oxidoreductase"/>
</dbReference>
<dbReference type="eggNOG" id="ENOG502S0NM">
    <property type="taxonomic scope" value="Eukaryota"/>
</dbReference>
<dbReference type="OMA" id="WWSSTYE"/>
<evidence type="ECO:0000313" key="2">
    <source>
        <dbReference type="Proteomes" id="UP000016936"/>
    </source>
</evidence>
<protein>
    <submittedName>
        <fullName evidence="1">Uncharacterized protein</fullName>
    </submittedName>
</protein>
<dbReference type="PANTHER" id="PTHR47129:SF1">
    <property type="entry name" value="NMRA-LIKE DOMAIN-CONTAINING PROTEIN"/>
    <property type="match status" value="1"/>
</dbReference>
<name>M2UBR4_COCH5</name>
<accession>M2UBR4</accession>
<reference evidence="1 2" key="1">
    <citation type="journal article" date="2012" name="PLoS Pathog.">
        <title>Diverse lifestyles and strategies of plant pathogenesis encoded in the genomes of eighteen Dothideomycetes fungi.</title>
        <authorList>
            <person name="Ohm R.A."/>
            <person name="Feau N."/>
            <person name="Henrissat B."/>
            <person name="Schoch C.L."/>
            <person name="Horwitz B.A."/>
            <person name="Barry K.W."/>
            <person name="Condon B.J."/>
            <person name="Copeland A.C."/>
            <person name="Dhillon B."/>
            <person name="Glaser F."/>
            <person name="Hesse C.N."/>
            <person name="Kosti I."/>
            <person name="LaButti K."/>
            <person name="Lindquist E.A."/>
            <person name="Lucas S."/>
            <person name="Salamov A.A."/>
            <person name="Bradshaw R.E."/>
            <person name="Ciuffetti L."/>
            <person name="Hamelin R.C."/>
            <person name="Kema G.H.J."/>
            <person name="Lawrence C."/>
            <person name="Scott J.A."/>
            <person name="Spatafora J.W."/>
            <person name="Turgeon B.G."/>
            <person name="de Wit P.J.G.M."/>
            <person name="Zhong S."/>
            <person name="Goodwin S.B."/>
            <person name="Grigoriev I.V."/>
        </authorList>
    </citation>
    <scope>NUCLEOTIDE SEQUENCE [LARGE SCALE GENOMIC DNA]</scope>
    <source>
        <strain evidence="2">C5 / ATCC 48332 / race O</strain>
    </source>
</reference>
<dbReference type="HOGENOM" id="CLU_007383_10_4_1"/>
<dbReference type="Gene3D" id="3.90.25.10">
    <property type="entry name" value="UDP-galactose 4-epimerase, domain 1"/>
    <property type="match status" value="1"/>
</dbReference>
<proteinExistence type="predicted"/>
<dbReference type="InterPro" id="IPR036291">
    <property type="entry name" value="NAD(P)-bd_dom_sf"/>
</dbReference>
<dbReference type="SUPFAM" id="SSF51735">
    <property type="entry name" value="NAD(P)-binding Rossmann-fold domains"/>
    <property type="match status" value="1"/>
</dbReference>
<organism evidence="1 2">
    <name type="scientific">Cochliobolus heterostrophus (strain C5 / ATCC 48332 / race O)</name>
    <name type="common">Southern corn leaf blight fungus</name>
    <name type="synonym">Bipolaris maydis</name>
    <dbReference type="NCBI Taxonomy" id="701091"/>
    <lineage>
        <taxon>Eukaryota</taxon>
        <taxon>Fungi</taxon>
        <taxon>Dikarya</taxon>
        <taxon>Ascomycota</taxon>
        <taxon>Pezizomycotina</taxon>
        <taxon>Dothideomycetes</taxon>
        <taxon>Pleosporomycetidae</taxon>
        <taxon>Pleosporales</taxon>
        <taxon>Pleosporineae</taxon>
        <taxon>Pleosporaceae</taxon>
        <taxon>Bipolaris</taxon>
    </lineage>
</organism>
<dbReference type="Gene3D" id="3.40.50.720">
    <property type="entry name" value="NAD(P)-binding Rossmann-like Domain"/>
    <property type="match status" value="1"/>
</dbReference>
<dbReference type="AlphaFoldDB" id="M2UBR4"/>
<reference evidence="2" key="2">
    <citation type="journal article" date="2013" name="PLoS Genet.">
        <title>Comparative genome structure, secondary metabolite, and effector coding capacity across Cochliobolus pathogens.</title>
        <authorList>
            <person name="Condon B.J."/>
            <person name="Leng Y."/>
            <person name="Wu D."/>
            <person name="Bushley K.E."/>
            <person name="Ohm R.A."/>
            <person name="Otillar R."/>
            <person name="Martin J."/>
            <person name="Schackwitz W."/>
            <person name="Grimwood J."/>
            <person name="MohdZainudin N."/>
            <person name="Xue C."/>
            <person name="Wang R."/>
            <person name="Manning V.A."/>
            <person name="Dhillon B."/>
            <person name="Tu Z.J."/>
            <person name="Steffenson B.J."/>
            <person name="Salamov A."/>
            <person name="Sun H."/>
            <person name="Lowry S."/>
            <person name="LaButti K."/>
            <person name="Han J."/>
            <person name="Copeland A."/>
            <person name="Lindquist E."/>
            <person name="Barry K."/>
            <person name="Schmutz J."/>
            <person name="Baker S.E."/>
            <person name="Ciuffetti L.M."/>
            <person name="Grigoriev I.V."/>
            <person name="Zhong S."/>
            <person name="Turgeon B.G."/>
        </authorList>
    </citation>
    <scope>NUCLEOTIDE SEQUENCE [LARGE SCALE GENOMIC DNA]</scope>
    <source>
        <strain evidence="2">C5 / ATCC 48332 / race O</strain>
    </source>
</reference>
<dbReference type="EMBL" id="KB445570">
    <property type="protein sequence ID" value="EMD96009.1"/>
    <property type="molecule type" value="Genomic_DNA"/>
</dbReference>